<keyword evidence="2" id="KW-1185">Reference proteome</keyword>
<name>A0ACB9PEA0_BAUVA</name>
<evidence type="ECO:0000313" key="1">
    <source>
        <dbReference type="EMBL" id="KAI4346294.1"/>
    </source>
</evidence>
<proteinExistence type="predicted"/>
<accession>A0ACB9PEA0</accession>
<dbReference type="Proteomes" id="UP000828941">
    <property type="component" value="Chromosome 4"/>
</dbReference>
<sequence>MYRHSISWSLESKKLFSVKGQRFASYICSTFTPQVWIATESGSLEVTYTHNEEHALDKHMHVMFLFFPYAWKATQELVSNFASDPFRPLMTLLEYRGLLTESVGGMITYVAVAVAVAVQKMFC</sequence>
<evidence type="ECO:0000313" key="2">
    <source>
        <dbReference type="Proteomes" id="UP000828941"/>
    </source>
</evidence>
<gene>
    <name evidence="1" type="ORF">L6164_007208</name>
</gene>
<comment type="caution">
    <text evidence="1">The sequence shown here is derived from an EMBL/GenBank/DDBJ whole genome shotgun (WGS) entry which is preliminary data.</text>
</comment>
<dbReference type="EMBL" id="CM039429">
    <property type="protein sequence ID" value="KAI4346294.1"/>
    <property type="molecule type" value="Genomic_DNA"/>
</dbReference>
<reference evidence="1 2" key="1">
    <citation type="journal article" date="2022" name="DNA Res.">
        <title>Chromosomal-level genome assembly of the orchid tree Bauhinia variegata (Leguminosae; Cercidoideae) supports the allotetraploid origin hypothesis of Bauhinia.</title>
        <authorList>
            <person name="Zhong Y."/>
            <person name="Chen Y."/>
            <person name="Zheng D."/>
            <person name="Pang J."/>
            <person name="Liu Y."/>
            <person name="Luo S."/>
            <person name="Meng S."/>
            <person name="Qian L."/>
            <person name="Wei D."/>
            <person name="Dai S."/>
            <person name="Zhou R."/>
        </authorList>
    </citation>
    <scope>NUCLEOTIDE SEQUENCE [LARGE SCALE GENOMIC DNA]</scope>
    <source>
        <strain evidence="1">BV-YZ2020</strain>
    </source>
</reference>
<protein>
    <submittedName>
        <fullName evidence="1">Uncharacterized protein</fullName>
    </submittedName>
</protein>
<organism evidence="1 2">
    <name type="scientific">Bauhinia variegata</name>
    <name type="common">Purple orchid tree</name>
    <name type="synonym">Phanera variegata</name>
    <dbReference type="NCBI Taxonomy" id="167791"/>
    <lineage>
        <taxon>Eukaryota</taxon>
        <taxon>Viridiplantae</taxon>
        <taxon>Streptophyta</taxon>
        <taxon>Embryophyta</taxon>
        <taxon>Tracheophyta</taxon>
        <taxon>Spermatophyta</taxon>
        <taxon>Magnoliopsida</taxon>
        <taxon>eudicotyledons</taxon>
        <taxon>Gunneridae</taxon>
        <taxon>Pentapetalae</taxon>
        <taxon>rosids</taxon>
        <taxon>fabids</taxon>
        <taxon>Fabales</taxon>
        <taxon>Fabaceae</taxon>
        <taxon>Cercidoideae</taxon>
        <taxon>Cercideae</taxon>
        <taxon>Bauhiniinae</taxon>
        <taxon>Bauhinia</taxon>
    </lineage>
</organism>